<feature type="region of interest" description="Disordered" evidence="1">
    <location>
        <begin position="197"/>
        <end position="235"/>
    </location>
</feature>
<reference evidence="3" key="1">
    <citation type="submission" date="2016-07" db="EMBL/GenBank/DDBJ databases">
        <title>Multiple horizontal gene transfer events from other fungi enriched the ability of initially mycotrophic Trichoderma (Ascomycota) to feed on dead plant biomass.</title>
        <authorList>
            <consortium name="DOE Joint Genome Institute"/>
            <person name="Atanasova L."/>
            <person name="Chenthamara K."/>
            <person name="Zhang J."/>
            <person name="Grujic M."/>
            <person name="Henrissat B."/>
            <person name="Kuo A."/>
            <person name="Aerts A."/>
            <person name="Salamov A."/>
            <person name="Lipzen A."/>
            <person name="Labutti K."/>
            <person name="Barry K."/>
            <person name="Miao Y."/>
            <person name="Rahimi M.J."/>
            <person name="Shen Q."/>
            <person name="Grigoriev I.V."/>
            <person name="Kubicek C.P."/>
            <person name="Druzhinina I.S."/>
        </authorList>
    </citation>
    <scope>NUCLEOTIDE SEQUENCE [LARGE SCALE GENOMIC DNA]</scope>
    <source>
        <strain evidence="3">TUCIM 6016</strain>
    </source>
</reference>
<dbReference type="GeneID" id="36601613"/>
<dbReference type="Proteomes" id="UP000241546">
    <property type="component" value="Unassembled WGS sequence"/>
</dbReference>
<evidence type="ECO:0000313" key="2">
    <source>
        <dbReference type="EMBL" id="PTB65050.1"/>
    </source>
</evidence>
<protein>
    <recommendedName>
        <fullName evidence="4">Myb-like domain-containing protein</fullName>
    </recommendedName>
</protein>
<feature type="region of interest" description="Disordered" evidence="1">
    <location>
        <begin position="276"/>
        <end position="322"/>
    </location>
</feature>
<evidence type="ECO:0000256" key="1">
    <source>
        <dbReference type="SAM" id="MobiDB-lite"/>
    </source>
</evidence>
<dbReference type="CDD" id="cd00167">
    <property type="entry name" value="SANT"/>
    <property type="match status" value="1"/>
</dbReference>
<feature type="compositionally biased region" description="Low complexity" evidence="1">
    <location>
        <begin position="135"/>
        <end position="144"/>
    </location>
</feature>
<keyword evidence="3" id="KW-1185">Reference proteome</keyword>
<dbReference type="RefSeq" id="XP_024748370.1">
    <property type="nucleotide sequence ID" value="XM_024893495.1"/>
</dbReference>
<dbReference type="AlphaFoldDB" id="A0A2T4B6W8"/>
<evidence type="ECO:0008006" key="4">
    <source>
        <dbReference type="Google" id="ProtNLM"/>
    </source>
</evidence>
<feature type="compositionally biased region" description="Low complexity" evidence="1">
    <location>
        <begin position="200"/>
        <end position="213"/>
    </location>
</feature>
<feature type="compositionally biased region" description="Low complexity" evidence="1">
    <location>
        <begin position="85"/>
        <end position="98"/>
    </location>
</feature>
<feature type="region of interest" description="Disordered" evidence="1">
    <location>
        <begin position="110"/>
        <end position="147"/>
    </location>
</feature>
<gene>
    <name evidence="2" type="ORF">BBK36DRAFT_1142065</name>
</gene>
<accession>A0A2T4B6W8</accession>
<sequence length="322" mass="35783">MTVTGYIPKNEFVERHEQGVTKGRKTIMTGGGRAWSEAEEQYLVRTRLQKVPYKQIAANLKKTELACRLHYHQLTHSSARRRHSVSTTSPVSASMSSRPAEMMTVTILGGAGAAHHHHRSTGSVSSSAAHRRAESYSSTSTASSGDNVQLPRIVDAWASSPPTLPVILPRPSSMVGETAGSRPLPRLHEELCHLPPPPHQQQHQQYYPSQQQQHHQHHMERPGFPLPSTSTHPPSHVDITRLHALYDVHRDAFWHAIARDYGWNASPAVLESAWRDSQRKAAATPDRPITPEDSPEAPARRDSVEDRTSIASLLTDASPSRW</sequence>
<proteinExistence type="predicted"/>
<dbReference type="InterPro" id="IPR001005">
    <property type="entry name" value="SANT/Myb"/>
</dbReference>
<dbReference type="EMBL" id="KZ680215">
    <property type="protein sequence ID" value="PTB65050.1"/>
    <property type="molecule type" value="Genomic_DNA"/>
</dbReference>
<feature type="compositionally biased region" description="Polar residues" evidence="1">
    <location>
        <begin position="309"/>
        <end position="322"/>
    </location>
</feature>
<evidence type="ECO:0000313" key="3">
    <source>
        <dbReference type="Proteomes" id="UP000241546"/>
    </source>
</evidence>
<dbReference type="OrthoDB" id="5399305at2759"/>
<name>A0A2T4B6W8_9HYPO</name>
<feature type="compositionally biased region" description="Basic and acidic residues" evidence="1">
    <location>
        <begin position="298"/>
        <end position="308"/>
    </location>
</feature>
<feature type="region of interest" description="Disordered" evidence="1">
    <location>
        <begin position="76"/>
        <end position="98"/>
    </location>
</feature>
<organism evidence="2 3">
    <name type="scientific">Trichoderma citrinoviride</name>
    <dbReference type="NCBI Taxonomy" id="58853"/>
    <lineage>
        <taxon>Eukaryota</taxon>
        <taxon>Fungi</taxon>
        <taxon>Dikarya</taxon>
        <taxon>Ascomycota</taxon>
        <taxon>Pezizomycotina</taxon>
        <taxon>Sordariomycetes</taxon>
        <taxon>Hypocreomycetidae</taxon>
        <taxon>Hypocreales</taxon>
        <taxon>Hypocreaceae</taxon>
        <taxon>Trichoderma</taxon>
    </lineage>
</organism>